<gene>
    <name evidence="1" type="ORF">VNO77_24185</name>
</gene>
<name>A0AAN9L6K1_CANGL</name>
<evidence type="ECO:0000313" key="2">
    <source>
        <dbReference type="Proteomes" id="UP001367508"/>
    </source>
</evidence>
<organism evidence="1 2">
    <name type="scientific">Canavalia gladiata</name>
    <name type="common">Sword bean</name>
    <name type="synonym">Dolichos gladiatus</name>
    <dbReference type="NCBI Taxonomy" id="3824"/>
    <lineage>
        <taxon>Eukaryota</taxon>
        <taxon>Viridiplantae</taxon>
        <taxon>Streptophyta</taxon>
        <taxon>Embryophyta</taxon>
        <taxon>Tracheophyta</taxon>
        <taxon>Spermatophyta</taxon>
        <taxon>Magnoliopsida</taxon>
        <taxon>eudicotyledons</taxon>
        <taxon>Gunneridae</taxon>
        <taxon>Pentapetalae</taxon>
        <taxon>rosids</taxon>
        <taxon>fabids</taxon>
        <taxon>Fabales</taxon>
        <taxon>Fabaceae</taxon>
        <taxon>Papilionoideae</taxon>
        <taxon>50 kb inversion clade</taxon>
        <taxon>NPAAA clade</taxon>
        <taxon>indigoferoid/millettioid clade</taxon>
        <taxon>Phaseoleae</taxon>
        <taxon>Canavalia</taxon>
    </lineage>
</organism>
<accession>A0AAN9L6K1</accession>
<proteinExistence type="predicted"/>
<sequence>MPFCFLLSLIPQGIECKKHPKMPNSNKIHTIVPGNEGQVNLLKYGIDAFKLVSQLRFQAMRAIDSEDREWSSFLLLRLSFSLLTNSYGLTQNSLSVSLSLLVG</sequence>
<dbReference type="AlphaFoldDB" id="A0AAN9L6K1"/>
<evidence type="ECO:0000313" key="1">
    <source>
        <dbReference type="EMBL" id="KAK7330001.1"/>
    </source>
</evidence>
<reference evidence="1 2" key="1">
    <citation type="submission" date="2024-01" db="EMBL/GenBank/DDBJ databases">
        <title>The genomes of 5 underutilized Papilionoideae crops provide insights into root nodulation and disease resistanc.</title>
        <authorList>
            <person name="Jiang F."/>
        </authorList>
    </citation>
    <scope>NUCLEOTIDE SEQUENCE [LARGE SCALE GENOMIC DNA]</scope>
    <source>
        <strain evidence="1">LVBAO_FW01</strain>
        <tissue evidence="1">Leaves</tissue>
    </source>
</reference>
<dbReference type="Proteomes" id="UP001367508">
    <property type="component" value="Unassembled WGS sequence"/>
</dbReference>
<keyword evidence="2" id="KW-1185">Reference proteome</keyword>
<dbReference type="EMBL" id="JAYMYQ010000005">
    <property type="protein sequence ID" value="KAK7330001.1"/>
    <property type="molecule type" value="Genomic_DNA"/>
</dbReference>
<protein>
    <submittedName>
        <fullName evidence="1">Uncharacterized protein</fullName>
    </submittedName>
</protein>
<comment type="caution">
    <text evidence="1">The sequence shown here is derived from an EMBL/GenBank/DDBJ whole genome shotgun (WGS) entry which is preliminary data.</text>
</comment>